<evidence type="ECO:0000256" key="1">
    <source>
        <dbReference type="SAM" id="Phobius"/>
    </source>
</evidence>
<keyword evidence="1" id="KW-0812">Transmembrane</keyword>
<keyword evidence="1" id="KW-0472">Membrane</keyword>
<sequence length="212" mass="24925">MLKKYVKNVYVAFDPQEATFLFERNIKLESKETLFSQIPAMVRHLYFPKKRIKLLIGLLLAWPVYFLTSVFFIWPNKLAVQGLVILAFAIIGLVISIISHYFAVFSEIRRLKKLYNNLEWPIESYCAFFAEGFLIKADDMEGVFHWDDFMCIMANSTVLSFNFCPPGTPKGKFFKKYYPRLDTFYIFINGDDEIQELMKLISEEIDGLIEFR</sequence>
<dbReference type="Proteomes" id="UP000231484">
    <property type="component" value="Unassembled WGS sequence"/>
</dbReference>
<proteinExistence type="predicted"/>
<evidence type="ECO:0008006" key="4">
    <source>
        <dbReference type="Google" id="ProtNLM"/>
    </source>
</evidence>
<feature type="transmembrane region" description="Helical" evidence="1">
    <location>
        <begin position="54"/>
        <end position="74"/>
    </location>
</feature>
<evidence type="ECO:0000313" key="3">
    <source>
        <dbReference type="Proteomes" id="UP000231484"/>
    </source>
</evidence>
<comment type="caution">
    <text evidence="2">The sequence shown here is derived from an EMBL/GenBank/DDBJ whole genome shotgun (WGS) entry which is preliminary data.</text>
</comment>
<name>A0A2N9XQI3_9NEIS</name>
<accession>A0A2N9XQI3</accession>
<dbReference type="AlphaFoldDB" id="A0A2N9XQI3"/>
<feature type="transmembrane region" description="Helical" evidence="1">
    <location>
        <begin position="80"/>
        <end position="104"/>
    </location>
</feature>
<reference evidence="2 3" key="1">
    <citation type="journal article" date="2017" name="MBio">
        <title>Type VI secretion-mediated competition in the bee gut microbiome.</title>
        <authorList>
            <person name="Steele M.I."/>
            <person name="Kwong W.K."/>
            <person name="Powell J.E."/>
            <person name="Whiteley M."/>
            <person name="Moran N.A."/>
        </authorList>
    </citation>
    <scope>NUCLEOTIDE SEQUENCE [LARGE SCALE GENOMIC DNA]</scope>
    <source>
        <strain evidence="2 3">Occ4-2</strain>
    </source>
</reference>
<dbReference type="EMBL" id="MEIQ01000040">
    <property type="protein sequence ID" value="PIT50588.1"/>
    <property type="molecule type" value="Genomic_DNA"/>
</dbReference>
<evidence type="ECO:0000313" key="2">
    <source>
        <dbReference type="EMBL" id="PIT50588.1"/>
    </source>
</evidence>
<keyword evidence="1" id="KW-1133">Transmembrane helix</keyword>
<protein>
    <recommendedName>
        <fullName evidence="4">YcxB-like protein domain-containing protein</fullName>
    </recommendedName>
</protein>
<gene>
    <name evidence="2" type="ORF">BHC48_06030</name>
</gene>
<organism evidence="2 3">
    <name type="scientific">Snodgrassella alvi</name>
    <dbReference type="NCBI Taxonomy" id="1196083"/>
    <lineage>
        <taxon>Bacteria</taxon>
        <taxon>Pseudomonadati</taxon>
        <taxon>Pseudomonadota</taxon>
        <taxon>Betaproteobacteria</taxon>
        <taxon>Neisseriales</taxon>
        <taxon>Neisseriaceae</taxon>
        <taxon>Snodgrassella</taxon>
    </lineage>
</organism>